<organism evidence="1 2">
    <name type="scientific">Leminorella grimontii</name>
    <dbReference type="NCBI Taxonomy" id="82981"/>
    <lineage>
        <taxon>Bacteria</taxon>
        <taxon>Pseudomonadati</taxon>
        <taxon>Pseudomonadota</taxon>
        <taxon>Gammaproteobacteria</taxon>
        <taxon>Enterobacterales</taxon>
        <taxon>Budviciaceae</taxon>
        <taxon>Leminorella</taxon>
    </lineage>
</organism>
<evidence type="ECO:0008006" key="3">
    <source>
        <dbReference type="Google" id="ProtNLM"/>
    </source>
</evidence>
<evidence type="ECO:0000313" key="1">
    <source>
        <dbReference type="EMBL" id="GKX55204.1"/>
    </source>
</evidence>
<comment type="caution">
    <text evidence="1">The sequence shown here is derived from an EMBL/GenBank/DDBJ whole genome shotgun (WGS) entry which is preliminary data.</text>
</comment>
<keyword evidence="2" id="KW-1185">Reference proteome</keyword>
<name>A0AAV5N259_9GAMM</name>
<dbReference type="AlphaFoldDB" id="A0AAV5N259"/>
<dbReference type="EMBL" id="BRLH01000002">
    <property type="protein sequence ID" value="GKX55204.1"/>
    <property type="molecule type" value="Genomic_DNA"/>
</dbReference>
<reference evidence="1" key="1">
    <citation type="submission" date="2022-06" db="EMBL/GenBank/DDBJ databases">
        <title>Draft genome sequences of Leminorella grimontii str. JCM5902.</title>
        <authorList>
            <person name="Wakabayashi Y."/>
            <person name="Kojima K."/>
        </authorList>
    </citation>
    <scope>NUCLEOTIDE SEQUENCE</scope>
    <source>
        <strain evidence="1">JCM 5902</strain>
    </source>
</reference>
<protein>
    <recommendedName>
        <fullName evidence="3">Transposase</fullName>
    </recommendedName>
</protein>
<accession>A0AAV5N259</accession>
<evidence type="ECO:0000313" key="2">
    <source>
        <dbReference type="Proteomes" id="UP001058124"/>
    </source>
</evidence>
<proteinExistence type="predicted"/>
<gene>
    <name evidence="1" type="ORF">SOASR030_13160</name>
</gene>
<sequence length="79" mass="8959">MIVSVKCAAVVIELRAKVELLEKRVNDYFAAIYGLFNKREWLIGLPTHNDFLSSLVGDGRFAIGKRLLARLKRVNVVSR</sequence>
<dbReference type="Proteomes" id="UP001058124">
    <property type="component" value="Unassembled WGS sequence"/>
</dbReference>